<organism evidence="1 2">
    <name type="scientific">Bradyrhizobium jicamae</name>
    <dbReference type="NCBI Taxonomy" id="280332"/>
    <lineage>
        <taxon>Bacteria</taxon>
        <taxon>Pseudomonadati</taxon>
        <taxon>Pseudomonadota</taxon>
        <taxon>Alphaproteobacteria</taxon>
        <taxon>Hyphomicrobiales</taxon>
        <taxon>Nitrobacteraceae</taxon>
        <taxon>Bradyrhizobium</taxon>
    </lineage>
</organism>
<gene>
    <name evidence="1" type="ORF">JQ615_35500</name>
</gene>
<comment type="caution">
    <text evidence="1">The sequence shown here is derived from an EMBL/GenBank/DDBJ whole genome shotgun (WGS) entry which is preliminary data.</text>
</comment>
<dbReference type="EMBL" id="JAFCJH010000059">
    <property type="protein sequence ID" value="MBR0800680.1"/>
    <property type="molecule type" value="Genomic_DNA"/>
</dbReference>
<reference evidence="2" key="1">
    <citation type="journal article" date="2021" name="ISME J.">
        <title>Evolutionary origin and ecological implication of a unique nif island in free-living Bradyrhizobium lineages.</title>
        <authorList>
            <person name="Tao J."/>
        </authorList>
    </citation>
    <scope>NUCLEOTIDE SEQUENCE [LARGE SCALE GENOMIC DNA]</scope>
    <source>
        <strain evidence="2">SZCCT0434</strain>
    </source>
</reference>
<sequence>MTIRKTVTLVEEINSEYGARSSPPLRRVAIAAVFDNPLAGGPAGADLKPLIEYSLELGASLTKTALATLGANPGQLRAYTKAALVGIGGDLEHGAAMIHPRLGMSMRRAIKRGRVIIPGHAKVGPPGTSVDLIYGPLDEGWDLDAFDSTPVLIHDAPRPHEIVLWIGYATGPRVNARCKGPDQKEVDALVASFTSGE</sequence>
<evidence type="ECO:0000313" key="1">
    <source>
        <dbReference type="EMBL" id="MBR0800680.1"/>
    </source>
</evidence>
<accession>A0ABS5FVB9</accession>
<evidence type="ECO:0000313" key="2">
    <source>
        <dbReference type="Proteomes" id="UP001315278"/>
    </source>
</evidence>
<name>A0ABS5FVB9_9BRAD</name>
<keyword evidence="2" id="KW-1185">Reference proteome</keyword>
<dbReference type="RefSeq" id="WP_212494982.1">
    <property type="nucleotide sequence ID" value="NZ_JAFCJH010000059.1"/>
</dbReference>
<dbReference type="SUPFAM" id="SSF160519">
    <property type="entry name" value="BB2672-like"/>
    <property type="match status" value="1"/>
</dbReference>
<protein>
    <submittedName>
        <fullName evidence="1">Amino acid synthesis family protein</fullName>
    </submittedName>
</protein>
<dbReference type="InterPro" id="IPR035936">
    <property type="entry name" value="BB2672"/>
</dbReference>
<dbReference type="Pfam" id="PF06684">
    <property type="entry name" value="AA_synth"/>
    <property type="match status" value="1"/>
</dbReference>
<proteinExistence type="predicted"/>
<dbReference type="Gene3D" id="3.30.1330.110">
    <property type="entry name" value="BB2672"/>
    <property type="match status" value="1"/>
</dbReference>
<dbReference type="InterPro" id="IPR009569">
    <property type="entry name" value="AA_synth_put"/>
</dbReference>
<dbReference type="Proteomes" id="UP001315278">
    <property type="component" value="Unassembled WGS sequence"/>
</dbReference>